<evidence type="ECO:0000259" key="16">
    <source>
        <dbReference type="Pfam" id="PF00155"/>
    </source>
</evidence>
<dbReference type="InterPro" id="IPR015421">
    <property type="entry name" value="PyrdxlP-dep_Trfase_major"/>
</dbReference>
<feature type="domain" description="Aminotransferase class I/classII large" evidence="16">
    <location>
        <begin position="65"/>
        <end position="422"/>
    </location>
</feature>
<dbReference type="NCBIfam" id="TIGR01264">
    <property type="entry name" value="tyr_amTase_E"/>
    <property type="match status" value="1"/>
</dbReference>
<evidence type="ECO:0000256" key="3">
    <source>
        <dbReference type="ARBA" id="ARBA00007441"/>
    </source>
</evidence>
<dbReference type="NCBIfam" id="TIGR01265">
    <property type="entry name" value="tyr_nico_aTase"/>
    <property type="match status" value="1"/>
</dbReference>
<dbReference type="EC" id="2.6.1.5" evidence="5 13"/>
<comment type="catalytic activity">
    <reaction evidence="12 13">
        <text>L-tyrosine + 2-oxoglutarate = 3-(4-hydroxyphenyl)pyruvate + L-glutamate</text>
        <dbReference type="Rhea" id="RHEA:15093"/>
        <dbReference type="ChEBI" id="CHEBI:16810"/>
        <dbReference type="ChEBI" id="CHEBI:29985"/>
        <dbReference type="ChEBI" id="CHEBI:36242"/>
        <dbReference type="ChEBI" id="CHEBI:58315"/>
        <dbReference type="EC" id="2.6.1.5"/>
    </reaction>
</comment>
<evidence type="ECO:0000313" key="18">
    <source>
        <dbReference type="WBParaSite" id="ACRNAN_scaffold717.g10940.t1"/>
    </source>
</evidence>
<feature type="compositionally biased region" description="Polar residues" evidence="15">
    <location>
        <begin position="1"/>
        <end position="10"/>
    </location>
</feature>
<evidence type="ECO:0000256" key="15">
    <source>
        <dbReference type="SAM" id="MobiDB-lite"/>
    </source>
</evidence>
<feature type="modified residue" description="N6-(pyridoxal phosphate)lysine" evidence="14">
    <location>
        <position position="272"/>
    </location>
</feature>
<dbReference type="PROSITE" id="PS00105">
    <property type="entry name" value="AA_TRANSFER_CLASS_1"/>
    <property type="match status" value="1"/>
</dbReference>
<dbReference type="PANTHER" id="PTHR45744:SF2">
    <property type="entry name" value="TYROSINE AMINOTRANSFERASE"/>
    <property type="match status" value="1"/>
</dbReference>
<dbReference type="InterPro" id="IPR015422">
    <property type="entry name" value="PyrdxlP-dep_Trfase_small"/>
</dbReference>
<evidence type="ECO:0000313" key="17">
    <source>
        <dbReference type="Proteomes" id="UP000887540"/>
    </source>
</evidence>
<evidence type="ECO:0000256" key="7">
    <source>
        <dbReference type="ARBA" id="ARBA00022576"/>
    </source>
</evidence>
<dbReference type="InterPro" id="IPR004839">
    <property type="entry name" value="Aminotransferase_I/II_large"/>
</dbReference>
<dbReference type="InterPro" id="IPR004838">
    <property type="entry name" value="NHTrfase_class1_PyrdxlP-BS"/>
</dbReference>
<keyword evidence="8" id="KW-0808">Transferase</keyword>
<keyword evidence="10 13" id="KW-0663">Pyridoxal phosphate</keyword>
<dbReference type="InterPro" id="IPR005957">
    <property type="entry name" value="Tyrosine_aminoTrfase"/>
</dbReference>
<feature type="region of interest" description="Disordered" evidence="15">
    <location>
        <begin position="439"/>
        <end position="467"/>
    </location>
</feature>
<dbReference type="Pfam" id="PF00155">
    <property type="entry name" value="Aminotran_1_2"/>
    <property type="match status" value="1"/>
</dbReference>
<feature type="compositionally biased region" description="Acidic residues" evidence="15">
    <location>
        <begin position="444"/>
        <end position="467"/>
    </location>
</feature>
<protein>
    <recommendedName>
        <fullName evidence="6 13">Tyrosine aminotransferase</fullName>
        <shortName evidence="13">TAT</shortName>
        <ecNumber evidence="5 13">2.6.1.5</ecNumber>
    </recommendedName>
</protein>
<comment type="similarity">
    <text evidence="3 13">Belongs to the class-I pyridoxal-phosphate-dependent aminotransferase family.</text>
</comment>
<name>A0A914EEA9_9BILA</name>
<evidence type="ECO:0000256" key="1">
    <source>
        <dbReference type="ARBA" id="ARBA00001933"/>
    </source>
</evidence>
<proteinExistence type="inferred from homology"/>
<dbReference type="AlphaFoldDB" id="A0A914EEA9"/>
<keyword evidence="17" id="KW-1185">Reference proteome</keyword>
<feature type="region of interest" description="Disordered" evidence="15">
    <location>
        <begin position="1"/>
        <end position="28"/>
    </location>
</feature>
<evidence type="ECO:0000256" key="14">
    <source>
        <dbReference type="PIRSR" id="PIRSR000517-1"/>
    </source>
</evidence>
<dbReference type="GO" id="GO:0030170">
    <property type="term" value="F:pyridoxal phosphate binding"/>
    <property type="evidence" value="ECO:0007669"/>
    <property type="project" value="InterPro"/>
</dbReference>
<comment type="pathway">
    <text evidence="2 13">Amino-acid degradation; L-phenylalanine degradation; acetoacetate and fumarate from L-phenylalanine: step 2/6.</text>
</comment>
<dbReference type="SUPFAM" id="SSF53383">
    <property type="entry name" value="PLP-dependent transferases"/>
    <property type="match status" value="1"/>
</dbReference>
<comment type="subunit">
    <text evidence="4 13">Homodimer.</text>
</comment>
<dbReference type="Gene3D" id="3.90.1150.10">
    <property type="entry name" value="Aspartate Aminotransferase, domain 1"/>
    <property type="match status" value="1"/>
</dbReference>
<evidence type="ECO:0000256" key="9">
    <source>
        <dbReference type="ARBA" id="ARBA00022878"/>
    </source>
</evidence>
<dbReference type="PRINTS" id="PR00753">
    <property type="entry name" value="ACCSYNTHASE"/>
</dbReference>
<accession>A0A914EEA9</accession>
<evidence type="ECO:0000256" key="4">
    <source>
        <dbReference type="ARBA" id="ARBA00011738"/>
    </source>
</evidence>
<dbReference type="InterPro" id="IPR005958">
    <property type="entry name" value="TyrNic_aminoTrfase"/>
</dbReference>
<dbReference type="GO" id="GO:0006572">
    <property type="term" value="P:L-tyrosine catabolic process"/>
    <property type="evidence" value="ECO:0007669"/>
    <property type="project" value="UniProtKB-KW"/>
</dbReference>
<evidence type="ECO:0000256" key="13">
    <source>
        <dbReference type="PIRNR" id="PIRNR000517"/>
    </source>
</evidence>
<comment type="function">
    <text evidence="13">Transaminase involved in tyrosine breakdown. Converts tyrosine to p-hydroxyphenylpyruvate.</text>
</comment>
<comment type="cofactor">
    <cofactor evidence="1 13 14">
        <name>pyridoxal 5'-phosphate</name>
        <dbReference type="ChEBI" id="CHEBI:597326"/>
    </cofactor>
</comment>
<dbReference type="Gene3D" id="3.40.640.10">
    <property type="entry name" value="Type I PLP-dependent aspartate aminotransferase-like (Major domain)"/>
    <property type="match status" value="1"/>
</dbReference>
<dbReference type="InterPro" id="IPR015424">
    <property type="entry name" value="PyrdxlP-dep_Trfase"/>
</dbReference>
<keyword evidence="7" id="KW-0032">Aminotransferase</keyword>
<evidence type="ECO:0000256" key="2">
    <source>
        <dbReference type="ARBA" id="ARBA00005203"/>
    </source>
</evidence>
<evidence type="ECO:0000256" key="5">
    <source>
        <dbReference type="ARBA" id="ARBA00012749"/>
    </source>
</evidence>
<keyword evidence="9" id="KW-0828">Tyrosine catabolism</keyword>
<dbReference type="CDD" id="cd00609">
    <property type="entry name" value="AAT_like"/>
    <property type="match status" value="1"/>
</dbReference>
<dbReference type="GO" id="GO:0006559">
    <property type="term" value="P:L-phenylalanine catabolic process"/>
    <property type="evidence" value="ECO:0007669"/>
    <property type="project" value="UniProtKB-UniRule"/>
</dbReference>
<evidence type="ECO:0000256" key="12">
    <source>
        <dbReference type="ARBA" id="ARBA00047798"/>
    </source>
</evidence>
<keyword evidence="11" id="KW-0585">Phenylalanine catabolism</keyword>
<evidence type="ECO:0000256" key="6">
    <source>
        <dbReference type="ARBA" id="ARBA00015959"/>
    </source>
</evidence>
<reference evidence="18" key="1">
    <citation type="submission" date="2022-11" db="UniProtKB">
        <authorList>
            <consortium name="WormBaseParasite"/>
        </authorList>
    </citation>
    <scope>IDENTIFICATION</scope>
</reference>
<evidence type="ECO:0000256" key="8">
    <source>
        <dbReference type="ARBA" id="ARBA00022679"/>
    </source>
</evidence>
<evidence type="ECO:0000256" key="10">
    <source>
        <dbReference type="ARBA" id="ARBA00022898"/>
    </source>
</evidence>
<dbReference type="Proteomes" id="UP000887540">
    <property type="component" value="Unplaced"/>
</dbReference>
<organism evidence="17 18">
    <name type="scientific">Acrobeloides nanus</name>
    <dbReference type="NCBI Taxonomy" id="290746"/>
    <lineage>
        <taxon>Eukaryota</taxon>
        <taxon>Metazoa</taxon>
        <taxon>Ecdysozoa</taxon>
        <taxon>Nematoda</taxon>
        <taxon>Chromadorea</taxon>
        <taxon>Rhabditida</taxon>
        <taxon>Tylenchina</taxon>
        <taxon>Cephalobomorpha</taxon>
        <taxon>Cephaloboidea</taxon>
        <taxon>Cephalobidae</taxon>
        <taxon>Acrobeloides</taxon>
    </lineage>
</organism>
<dbReference type="PANTHER" id="PTHR45744">
    <property type="entry name" value="TYROSINE AMINOTRANSFERASE"/>
    <property type="match status" value="1"/>
</dbReference>
<dbReference type="WBParaSite" id="ACRNAN_scaffold717.g10940.t1">
    <property type="protein sequence ID" value="ACRNAN_scaffold717.g10940.t1"/>
    <property type="gene ID" value="ACRNAN_scaffold717.g10940"/>
</dbReference>
<dbReference type="PIRSF" id="PIRSF000517">
    <property type="entry name" value="Tyr_transaminase"/>
    <property type="match status" value="1"/>
</dbReference>
<sequence length="467" mass="51422">MAAASHQPTCMNKAPHYATQQKRPRAAEKREWGVIKASEHSKNTVNPIRKIVDSLNVPHNPEKEPIRLNLGDPTVLGNLPPSDVAVQAMEDVIRGHKFDGYGPAVGAQCAREAVAKKFTHPNAPITADDVILASGCSHALEMAIVAIADPGENILVPNPGFPLYTTLCKPNGIETLSYNLKMEHGGIVDLVHLESLINDKTRAIIVNNPSNPTGVVFTKEHLEEILRLAYKHKLPIIADEIYGDLTYDGATFHPMATLSPQVPIISCDGIAKRYLVPGWRLGWVIVHDRFGALTEVKQGMVALSMKIVGPCALVQGALPRILQDTPQSFFDHIKEVLSANANAVYKSLSRIPGLKPLKPQGAMYMMIGFDDEIYGEETKLMQDLIREESVICLPGSAFNSPNWFRLVLTYPLEVTEEACERISEFCLRRLKLSKAYGPLKNTEKDDDLDSCGQDNEDSSCLESEDNN</sequence>
<evidence type="ECO:0000256" key="11">
    <source>
        <dbReference type="ARBA" id="ARBA00023232"/>
    </source>
</evidence>
<dbReference type="GO" id="GO:0004838">
    <property type="term" value="F:L-tyrosine-2-oxoglutarate transaminase activity"/>
    <property type="evidence" value="ECO:0007669"/>
    <property type="project" value="UniProtKB-UniRule"/>
</dbReference>